<comment type="subcellular location">
    <subcellularLocation>
        <location evidence="6">Cell membrane</location>
        <topology evidence="6">Multi-pass membrane protein</topology>
    </subcellularLocation>
    <subcellularLocation>
        <location evidence="1">Membrane</location>
        <topology evidence="1">Multi-pass membrane protein</topology>
    </subcellularLocation>
</comment>
<feature type="transmembrane region" description="Helical" evidence="6">
    <location>
        <begin position="339"/>
        <end position="357"/>
    </location>
</feature>
<reference evidence="8 9" key="1">
    <citation type="journal article" date="2016" name="Mol. Biol. Evol.">
        <title>Comparative Genomics of Early-Diverging Mushroom-Forming Fungi Provides Insights into the Origins of Lignocellulose Decay Capabilities.</title>
        <authorList>
            <person name="Nagy L.G."/>
            <person name="Riley R."/>
            <person name="Tritt A."/>
            <person name="Adam C."/>
            <person name="Daum C."/>
            <person name="Floudas D."/>
            <person name="Sun H."/>
            <person name="Yadav J.S."/>
            <person name="Pangilinan J."/>
            <person name="Larsson K.H."/>
            <person name="Matsuura K."/>
            <person name="Barry K."/>
            <person name="Labutti K."/>
            <person name="Kuo R."/>
            <person name="Ohm R.A."/>
            <person name="Bhattacharya S.S."/>
            <person name="Shirouzu T."/>
            <person name="Yoshinaga Y."/>
            <person name="Martin F.M."/>
            <person name="Grigoriev I.V."/>
            <person name="Hibbett D.S."/>
        </authorList>
    </citation>
    <scope>NUCLEOTIDE SEQUENCE [LARGE SCALE GENOMIC DNA]</scope>
    <source>
        <strain evidence="8 9">TUFC12733</strain>
    </source>
</reference>
<sequence>MPPPPSSFSALAAKFITQQSQSHSSQSATSSEPLFYSTYSHKPRRGSHSSESDRSSAGGDDADELAGGAGPSAPGMSQLGMGATMGMLRGSVDPFRSQGYDNGSSSSRDSEDLEEEDEHLPGQESISLLPTTPRMAQSTTQHKPAAAQSRVTRPTPPGWRAHPPSRPSSGSSRSSEDTQSDGVPPSYLLTPRKIDEEEEEEEEERGAHGRVAGGQESMLESLLPQEQLRIRPSLGHVLRLPHAGYTVLFGLCLIVSTVLSLYALIFTPKSSPLPHLTHTLPLLTLLTFFSLLLPTVHIALLRVAVKPALIGTYFLLPVLVLLASLYSFAGSFWSQSLALRILSPIPLIPLILTLPTLPRRLPSINRSSSLLQLSATLLLHHPSALAAIMVGALGGAVGGGIVGGGGVRLFFGGSLPTWLACLPLLTTLLAYATLLSLRRIALGNIVGRWYLAVPPRSPPDQHESTREAIVLATGAQFGTAVLGALILSLSRTLVWMVYGIQRLITIPWLPLPPNLTPMGFLMYMLGSLEGYNGKAMVLTGINPSGHSGPAGAGGNFWSTVSDVRALEKGRGRLYRNYDLTRTLLHLLVLLSSLLAALSAYFYSSESGDSGTVGTAKWRERKAEDVWAAVLAGGLCWGLGEFGLGSLSDVADALWMCFSMDLDAGRQPREDVAGAFEGRQERLADDVEARAAPTTTFRGARYEAAPAYAPPPEPVHAQEMPGGESVMSGLGGMGMSSGLFD</sequence>
<name>A0A167Q5N4_CALVF</name>
<feature type="compositionally biased region" description="Polar residues" evidence="7">
    <location>
        <begin position="124"/>
        <end position="142"/>
    </location>
</feature>
<keyword evidence="9" id="KW-1185">Reference proteome</keyword>
<dbReference type="STRING" id="1330018.A0A167Q5N4"/>
<evidence type="ECO:0000256" key="5">
    <source>
        <dbReference type="ARBA" id="ARBA00023136"/>
    </source>
</evidence>
<feature type="transmembrane region" description="Helical" evidence="6">
    <location>
        <begin position="313"/>
        <end position="333"/>
    </location>
</feature>
<keyword evidence="5 6" id="KW-0472">Membrane</keyword>
<dbReference type="GO" id="GO:0005886">
    <property type="term" value="C:plasma membrane"/>
    <property type="evidence" value="ECO:0007669"/>
    <property type="project" value="UniProtKB-SubCell"/>
</dbReference>
<dbReference type="AlphaFoldDB" id="A0A167Q5N4"/>
<evidence type="ECO:0000256" key="1">
    <source>
        <dbReference type="ARBA" id="ARBA00004141"/>
    </source>
</evidence>
<protein>
    <recommendedName>
        <fullName evidence="6">Protein PNS1</fullName>
    </recommendedName>
</protein>
<comment type="function">
    <text evidence="6">Probably involved in transport through the plasma membrane.</text>
</comment>
<dbReference type="InterPro" id="IPR007603">
    <property type="entry name" value="Choline_transptr-like"/>
</dbReference>
<evidence type="ECO:0000256" key="7">
    <source>
        <dbReference type="SAM" id="MobiDB-lite"/>
    </source>
</evidence>
<feature type="transmembrane region" description="Helical" evidence="6">
    <location>
        <begin position="278"/>
        <end position="301"/>
    </location>
</feature>
<dbReference type="PANTHER" id="PTHR12385">
    <property type="entry name" value="CHOLINE TRANSPORTER-LIKE (SLC FAMILY 44)"/>
    <property type="match status" value="1"/>
</dbReference>
<proteinExistence type="inferred from homology"/>
<feature type="region of interest" description="Disordered" evidence="7">
    <location>
        <begin position="1"/>
        <end position="216"/>
    </location>
</feature>
<evidence type="ECO:0000256" key="2">
    <source>
        <dbReference type="ARBA" id="ARBA00007168"/>
    </source>
</evidence>
<dbReference type="OrthoDB" id="3361715at2759"/>
<dbReference type="Proteomes" id="UP000076738">
    <property type="component" value="Unassembled WGS sequence"/>
</dbReference>
<evidence type="ECO:0000256" key="3">
    <source>
        <dbReference type="ARBA" id="ARBA00022692"/>
    </source>
</evidence>
<feature type="compositionally biased region" description="Low complexity" evidence="7">
    <location>
        <begin position="7"/>
        <end position="31"/>
    </location>
</feature>
<evidence type="ECO:0000256" key="6">
    <source>
        <dbReference type="RuleBase" id="RU368066"/>
    </source>
</evidence>
<comment type="similarity">
    <text evidence="2 6">Belongs to the CTL (choline transporter-like) family.</text>
</comment>
<organism evidence="8 9">
    <name type="scientific">Calocera viscosa (strain TUFC12733)</name>
    <dbReference type="NCBI Taxonomy" id="1330018"/>
    <lineage>
        <taxon>Eukaryota</taxon>
        <taxon>Fungi</taxon>
        <taxon>Dikarya</taxon>
        <taxon>Basidiomycota</taxon>
        <taxon>Agaricomycotina</taxon>
        <taxon>Dacrymycetes</taxon>
        <taxon>Dacrymycetales</taxon>
        <taxon>Dacrymycetaceae</taxon>
        <taxon>Calocera</taxon>
    </lineage>
</organism>
<dbReference type="PANTHER" id="PTHR12385:SF88">
    <property type="entry name" value="CHOLINE TRANSPORTER-LIKE PROTEIN CTL1"/>
    <property type="match status" value="1"/>
</dbReference>
<keyword evidence="3 6" id="KW-0812">Transmembrane</keyword>
<evidence type="ECO:0000313" key="9">
    <source>
        <dbReference type="Proteomes" id="UP000076738"/>
    </source>
</evidence>
<evidence type="ECO:0000313" key="8">
    <source>
        <dbReference type="EMBL" id="KZO99437.1"/>
    </source>
</evidence>
<keyword evidence="4 6" id="KW-1133">Transmembrane helix</keyword>
<evidence type="ECO:0000256" key="4">
    <source>
        <dbReference type="ARBA" id="ARBA00022989"/>
    </source>
</evidence>
<accession>A0A167Q5N4</accession>
<feature type="transmembrane region" description="Helical" evidence="6">
    <location>
        <begin position="468"/>
        <end position="487"/>
    </location>
</feature>
<feature type="transmembrane region" description="Helical" evidence="6">
    <location>
        <begin position="415"/>
        <end position="437"/>
    </location>
</feature>
<dbReference type="EMBL" id="KV417272">
    <property type="protein sequence ID" value="KZO99437.1"/>
    <property type="molecule type" value="Genomic_DNA"/>
</dbReference>
<gene>
    <name evidence="8" type="ORF">CALVIDRAFT_596035</name>
</gene>
<dbReference type="GO" id="GO:0022857">
    <property type="term" value="F:transmembrane transporter activity"/>
    <property type="evidence" value="ECO:0007669"/>
    <property type="project" value="UniProtKB-UniRule"/>
</dbReference>
<dbReference type="Pfam" id="PF04515">
    <property type="entry name" value="Choline_transpo"/>
    <property type="match status" value="1"/>
</dbReference>
<feature type="transmembrane region" description="Helical" evidence="6">
    <location>
        <begin position="243"/>
        <end position="266"/>
    </location>
</feature>
<feature type="transmembrane region" description="Helical" evidence="6">
    <location>
        <begin position="582"/>
        <end position="602"/>
    </location>
</feature>
<feature type="transmembrane region" description="Helical" evidence="6">
    <location>
        <begin position="378"/>
        <end position="403"/>
    </location>
</feature>